<proteinExistence type="predicted"/>
<reference evidence="1 2" key="1">
    <citation type="submission" date="2024-09" db="EMBL/GenBank/DDBJ databases">
        <authorList>
            <person name="Sun Q."/>
            <person name="Mori K."/>
        </authorList>
    </citation>
    <scope>NUCLEOTIDE SEQUENCE [LARGE SCALE GENOMIC DNA]</scope>
    <source>
        <strain evidence="1 2">TBRC 1432</strain>
    </source>
</reference>
<evidence type="ECO:0000313" key="1">
    <source>
        <dbReference type="EMBL" id="MFC0546457.1"/>
    </source>
</evidence>
<dbReference type="Proteomes" id="UP001589810">
    <property type="component" value="Unassembled WGS sequence"/>
</dbReference>
<sequence>MSRIKGELLAEGWILAQNAKAFVEVASTFAGQQLEDGDWRNVDLGLMTSDSTAKDGWFEFPLEGDSDVTIAFATSPGTEVLSVRVWGNGFSDLAIRFETAFMIFGMYRIEV</sequence>
<comment type="caution">
    <text evidence="1">The sequence shown here is derived from an EMBL/GenBank/DDBJ whole genome shotgun (WGS) entry which is preliminary data.</text>
</comment>
<gene>
    <name evidence="1" type="ORF">ACFFH7_33430</name>
</gene>
<accession>A0ABV6N1L2</accession>
<evidence type="ECO:0000313" key="2">
    <source>
        <dbReference type="Proteomes" id="UP001589810"/>
    </source>
</evidence>
<protein>
    <submittedName>
        <fullName evidence="1">Uncharacterized protein</fullName>
    </submittedName>
</protein>
<name>A0ABV6N1L2_9PSEU</name>
<dbReference type="EMBL" id="JBHLUD010000013">
    <property type="protein sequence ID" value="MFC0546457.1"/>
    <property type="molecule type" value="Genomic_DNA"/>
</dbReference>
<keyword evidence="2" id="KW-1185">Reference proteome</keyword>
<dbReference type="RefSeq" id="WP_273936699.1">
    <property type="nucleotide sequence ID" value="NZ_CP097263.1"/>
</dbReference>
<organism evidence="1 2">
    <name type="scientific">Kutzneria chonburiensis</name>
    <dbReference type="NCBI Taxonomy" id="1483604"/>
    <lineage>
        <taxon>Bacteria</taxon>
        <taxon>Bacillati</taxon>
        <taxon>Actinomycetota</taxon>
        <taxon>Actinomycetes</taxon>
        <taxon>Pseudonocardiales</taxon>
        <taxon>Pseudonocardiaceae</taxon>
        <taxon>Kutzneria</taxon>
    </lineage>
</organism>